<dbReference type="Gene3D" id="2.60.120.200">
    <property type="match status" value="1"/>
</dbReference>
<feature type="domain" description="Galectin" evidence="3">
    <location>
        <begin position="3"/>
        <end position="134"/>
    </location>
</feature>
<dbReference type="GO" id="GO:0030246">
    <property type="term" value="F:carbohydrate binding"/>
    <property type="evidence" value="ECO:0007669"/>
    <property type="project" value="UniProtKB-UniRule"/>
</dbReference>
<dbReference type="SMART" id="SM00276">
    <property type="entry name" value="GLECT"/>
    <property type="match status" value="1"/>
</dbReference>
<dbReference type="EMBL" id="JAHQIW010003500">
    <property type="protein sequence ID" value="KAJ1358872.1"/>
    <property type="molecule type" value="Genomic_DNA"/>
</dbReference>
<dbReference type="InterPro" id="IPR001079">
    <property type="entry name" value="Galectin_CRD"/>
</dbReference>
<evidence type="ECO:0000313" key="4">
    <source>
        <dbReference type="EMBL" id="KAJ1358872.1"/>
    </source>
</evidence>
<evidence type="ECO:0000313" key="5">
    <source>
        <dbReference type="Proteomes" id="UP001196413"/>
    </source>
</evidence>
<evidence type="ECO:0000256" key="1">
    <source>
        <dbReference type="ARBA" id="ARBA00022734"/>
    </source>
</evidence>
<dbReference type="SUPFAM" id="SSF49899">
    <property type="entry name" value="Concanavalin A-like lectins/glucanases"/>
    <property type="match status" value="1"/>
</dbReference>
<dbReference type="Proteomes" id="UP001196413">
    <property type="component" value="Unassembled WGS sequence"/>
</dbReference>
<accession>A0AAD5QQR3</accession>
<dbReference type="PROSITE" id="PS51304">
    <property type="entry name" value="GALECTIN"/>
    <property type="match status" value="1"/>
</dbReference>
<gene>
    <name evidence="4" type="primary">LEC-4_3</name>
    <name evidence="4" type="ORF">KIN20_017421</name>
</gene>
<dbReference type="InterPro" id="IPR013320">
    <property type="entry name" value="ConA-like_dom_sf"/>
</dbReference>
<protein>
    <recommendedName>
        <fullName evidence="2">Galectin</fullName>
    </recommendedName>
</protein>
<name>A0AAD5QQR3_PARTN</name>
<reference evidence="4" key="1">
    <citation type="submission" date="2021-06" db="EMBL/GenBank/DDBJ databases">
        <title>Parelaphostrongylus tenuis whole genome reference sequence.</title>
        <authorList>
            <person name="Garwood T.J."/>
            <person name="Larsen P.A."/>
            <person name="Fountain-Jones N.M."/>
            <person name="Garbe J.R."/>
            <person name="Macchietto M.G."/>
            <person name="Kania S.A."/>
            <person name="Gerhold R.W."/>
            <person name="Richards J.E."/>
            <person name="Wolf T.M."/>
        </authorList>
    </citation>
    <scope>NUCLEOTIDE SEQUENCE</scope>
    <source>
        <strain evidence="4">MNPRO001-30</strain>
        <tissue evidence="4">Meninges</tissue>
    </source>
</reference>
<sequence length="135" mass="16110">MQPHMREISPWTSLRRLGNQVLLYPRGDRFNLSSLNEHDDVLFFFEARFNERKIVLNARINGKWYEPYGDKLPLGKGYQSHLRIWNNPQNIQVYIQGQREPFIIFTHAPGVRPAKDYIKWRVEGDVEVSFFGFER</sequence>
<dbReference type="Pfam" id="PF00337">
    <property type="entry name" value="Gal-bind_lectin"/>
    <property type="match status" value="1"/>
</dbReference>
<evidence type="ECO:0000259" key="3">
    <source>
        <dbReference type="PROSITE" id="PS51304"/>
    </source>
</evidence>
<evidence type="ECO:0000256" key="2">
    <source>
        <dbReference type="RuleBase" id="RU102079"/>
    </source>
</evidence>
<keyword evidence="1 2" id="KW-0430">Lectin</keyword>
<organism evidence="4 5">
    <name type="scientific">Parelaphostrongylus tenuis</name>
    <name type="common">Meningeal worm</name>
    <dbReference type="NCBI Taxonomy" id="148309"/>
    <lineage>
        <taxon>Eukaryota</taxon>
        <taxon>Metazoa</taxon>
        <taxon>Ecdysozoa</taxon>
        <taxon>Nematoda</taxon>
        <taxon>Chromadorea</taxon>
        <taxon>Rhabditida</taxon>
        <taxon>Rhabditina</taxon>
        <taxon>Rhabditomorpha</taxon>
        <taxon>Strongyloidea</taxon>
        <taxon>Metastrongylidae</taxon>
        <taxon>Parelaphostrongylus</taxon>
    </lineage>
</organism>
<dbReference type="AlphaFoldDB" id="A0AAD5QQR3"/>
<comment type="caution">
    <text evidence="4">The sequence shown here is derived from an EMBL/GenBank/DDBJ whole genome shotgun (WGS) entry which is preliminary data.</text>
</comment>
<keyword evidence="5" id="KW-1185">Reference proteome</keyword>
<proteinExistence type="predicted"/>